<evidence type="ECO:0000313" key="2">
    <source>
        <dbReference type="Proteomes" id="UP000326582"/>
    </source>
</evidence>
<protein>
    <submittedName>
        <fullName evidence="1">Chromatin structure-remodeling complex subunit</fullName>
    </submittedName>
</protein>
<dbReference type="Proteomes" id="UP000326582">
    <property type="component" value="Chromosome 3"/>
</dbReference>
<name>A0ACD0WJZ6_CLALS</name>
<keyword evidence="2" id="KW-1185">Reference proteome</keyword>
<evidence type="ECO:0000313" key="1">
    <source>
        <dbReference type="EMBL" id="QFZ27666.1"/>
    </source>
</evidence>
<sequence length="822" mass="92224">MSNTSDSIEGSTSSEVSFRDSHGLISGLPARSQGVHSAATTVQKVSHEYDSHSAREVRRIHKINKSIYSSINTMSEREAKKLAAKLNTLFEGIYSVANSAGKPIYVDFQKLPSRTGTDYYKYITRPISLHTIGRNIKKFTYKDGQGFVDDLAQITWNARHYNEPASEIYENALLLDNYIKDTVIPRLSTDPKVPNSSTLYYPDLGPLEEYGHNTFDEEGASASPYVKNEDYDEDEQSMVNYGYSSRTSMGSAKPGEGGVRRGRPPIIDRPYESRIKSILKLIKKIRHPEDENHILTSHFERLPDKSLMDYYKIIDNPISLHEIRAKVRSRKYSTVQQFLDDMSLMISNAKIYNASNPEMINEVILFEREAEQIITREMSRPESDFMVSAAAGSDSLKTPLDQVTVRNHTYKVGDWVLIRNANDINKPICGQIFRLWTADGIQYTNVCWYIRPEQTCHRDDRLFYINEVCKTGEYRDHLAEDILAPCYVIFLTYYQKGDIPPNLLPEGTEWFICEFRYNVNTYAFNRIRTWKACLPDEIRHIDQPIVPINEPRKLVKYDSPIKDLLPNDAQGNSAPVSPVPGPNANGPPIVGAVYRKPPYYNDELGQCSTSPNVVRAPELDDHTTGRKAYIFTPASQLKIVAGSGIYSSSGTRSVPANYTPSQADEYSLNNSPSAESLAYKTSYPPVTPQPMGTTQMAYPPTSVYKPYINKAHIRDYSTSASVRGTPPASYSVPLSGGSSSTPSIYSNVLIGGVVSYVGKKPTAEEEDVDEPEQFEDVSKSLVSLAGSPVWFRAPPVLISEKLLTPIGHSAKYLAWKLKKNQA</sequence>
<dbReference type="EMBL" id="CP038486">
    <property type="protein sequence ID" value="QFZ27666.1"/>
    <property type="molecule type" value="Genomic_DNA"/>
</dbReference>
<accession>A0ACD0WJZ6</accession>
<reference evidence="2" key="1">
    <citation type="journal article" date="2019" name="MBio">
        <title>Comparative genomics for the elucidation of multidrug resistance (MDR) in Candida lusitaniae.</title>
        <authorList>
            <person name="Kannan A."/>
            <person name="Asner S.A."/>
            <person name="Trachsel E."/>
            <person name="Kelly S."/>
            <person name="Parker J."/>
            <person name="Sanglard D."/>
        </authorList>
    </citation>
    <scope>NUCLEOTIDE SEQUENCE [LARGE SCALE GENOMIC DNA]</scope>
    <source>
        <strain evidence="2">P1</strain>
    </source>
</reference>
<proteinExistence type="predicted"/>
<organism evidence="1 2">
    <name type="scientific">Clavispora lusitaniae</name>
    <name type="common">Candida lusitaniae</name>
    <dbReference type="NCBI Taxonomy" id="36911"/>
    <lineage>
        <taxon>Eukaryota</taxon>
        <taxon>Fungi</taxon>
        <taxon>Dikarya</taxon>
        <taxon>Ascomycota</taxon>
        <taxon>Saccharomycotina</taxon>
        <taxon>Pichiomycetes</taxon>
        <taxon>Metschnikowiaceae</taxon>
        <taxon>Clavispora</taxon>
    </lineage>
</organism>
<gene>
    <name evidence="1" type="ORF">EJF14_30647</name>
</gene>